<dbReference type="EMBL" id="AGNL01007083">
    <property type="protein sequence ID" value="EJK71549.1"/>
    <property type="molecule type" value="Genomic_DNA"/>
</dbReference>
<feature type="non-terminal residue" evidence="1">
    <location>
        <position position="1"/>
    </location>
</feature>
<comment type="caution">
    <text evidence="1">The sequence shown here is derived from an EMBL/GenBank/DDBJ whole genome shotgun (WGS) entry which is preliminary data.</text>
</comment>
<keyword evidence="2" id="KW-1185">Reference proteome</keyword>
<name>K0T314_THAOC</name>
<reference evidence="1 2" key="1">
    <citation type="journal article" date="2012" name="Genome Biol.">
        <title>Genome and low-iron response of an oceanic diatom adapted to chronic iron limitation.</title>
        <authorList>
            <person name="Lommer M."/>
            <person name="Specht M."/>
            <person name="Roy A.S."/>
            <person name="Kraemer L."/>
            <person name="Andreson R."/>
            <person name="Gutowska M.A."/>
            <person name="Wolf J."/>
            <person name="Bergner S.V."/>
            <person name="Schilhabel M.B."/>
            <person name="Klostermeier U.C."/>
            <person name="Beiko R.G."/>
            <person name="Rosenstiel P."/>
            <person name="Hippler M."/>
            <person name="Laroche J."/>
        </authorList>
    </citation>
    <scope>NUCLEOTIDE SEQUENCE [LARGE SCALE GENOMIC DNA]</scope>
    <source>
        <strain evidence="1 2">CCMP1005</strain>
    </source>
</reference>
<sequence>RRRSGDWRKLVLDDASACRHRCRRIFSSDLLATTLVVRFSCLPWLMASSRDSTESVLIVKRAQKLRALQDALAPG</sequence>
<evidence type="ECO:0000313" key="2">
    <source>
        <dbReference type="Proteomes" id="UP000266841"/>
    </source>
</evidence>
<proteinExistence type="predicted"/>
<organism evidence="1 2">
    <name type="scientific">Thalassiosira oceanica</name>
    <name type="common">Marine diatom</name>
    <dbReference type="NCBI Taxonomy" id="159749"/>
    <lineage>
        <taxon>Eukaryota</taxon>
        <taxon>Sar</taxon>
        <taxon>Stramenopiles</taxon>
        <taxon>Ochrophyta</taxon>
        <taxon>Bacillariophyta</taxon>
        <taxon>Coscinodiscophyceae</taxon>
        <taxon>Thalassiosirophycidae</taxon>
        <taxon>Thalassiosirales</taxon>
        <taxon>Thalassiosiraceae</taxon>
        <taxon>Thalassiosira</taxon>
    </lineage>
</organism>
<dbReference type="AlphaFoldDB" id="K0T314"/>
<protein>
    <submittedName>
        <fullName evidence="1">Uncharacterized protein</fullName>
    </submittedName>
</protein>
<accession>K0T314</accession>
<gene>
    <name evidence="1" type="ORF">THAOC_06996</name>
</gene>
<dbReference type="Proteomes" id="UP000266841">
    <property type="component" value="Unassembled WGS sequence"/>
</dbReference>
<evidence type="ECO:0000313" key="1">
    <source>
        <dbReference type="EMBL" id="EJK71549.1"/>
    </source>
</evidence>